<dbReference type="InterPro" id="IPR014722">
    <property type="entry name" value="Rib_uL2_dom2"/>
</dbReference>
<proteinExistence type="inferred from homology"/>
<dbReference type="PROSITE" id="PS01108">
    <property type="entry name" value="RIBOSOMAL_L24"/>
    <property type="match status" value="1"/>
</dbReference>
<sequence length="117" mass="13296">MAQRKSHVKVGDQVLVLSGKDKGKKGEVLQIFLEKERAIVEGVNFITKHMRPDPQTQQGGAVQIEGAVHLSNLKLVCPRTDKPIRTKRRVVEKEIDGRTRLFRERISVVDNESIERT</sequence>
<keyword evidence="2" id="KW-0689">Ribosomal protein</keyword>
<dbReference type="InterPro" id="IPR008991">
    <property type="entry name" value="Translation_prot_SH3-like_sf"/>
</dbReference>
<dbReference type="GO" id="GO:0005840">
    <property type="term" value="C:ribosome"/>
    <property type="evidence" value="ECO:0007669"/>
    <property type="project" value="UniProtKB-KW"/>
</dbReference>
<dbReference type="GO" id="GO:1990904">
    <property type="term" value="C:ribonucleoprotein complex"/>
    <property type="evidence" value="ECO:0007669"/>
    <property type="project" value="UniProtKB-KW"/>
</dbReference>
<dbReference type="InterPro" id="IPR005825">
    <property type="entry name" value="Ribosomal_uL24_CS"/>
</dbReference>
<dbReference type="Pfam" id="PF17136">
    <property type="entry name" value="ribosomal_L24"/>
    <property type="match status" value="1"/>
</dbReference>
<name>A0A381XQ44_9ZZZZ</name>
<accession>A0A381XQ44</accession>
<protein>
    <recommendedName>
        <fullName evidence="4">KOW domain-containing protein</fullName>
    </recommendedName>
</protein>
<feature type="domain" description="KOW" evidence="4">
    <location>
        <begin position="7"/>
        <end position="34"/>
    </location>
</feature>
<dbReference type="Pfam" id="PF00467">
    <property type="entry name" value="KOW"/>
    <property type="match status" value="1"/>
</dbReference>
<dbReference type="InterPro" id="IPR003256">
    <property type="entry name" value="Ribosomal_uL24"/>
</dbReference>
<dbReference type="GO" id="GO:0003723">
    <property type="term" value="F:RNA binding"/>
    <property type="evidence" value="ECO:0007669"/>
    <property type="project" value="InterPro"/>
</dbReference>
<dbReference type="InterPro" id="IPR041988">
    <property type="entry name" value="Ribosomal_uL24_KOW"/>
</dbReference>
<evidence type="ECO:0000256" key="3">
    <source>
        <dbReference type="ARBA" id="ARBA00023274"/>
    </source>
</evidence>
<dbReference type="PANTHER" id="PTHR12903">
    <property type="entry name" value="MITOCHONDRIAL RIBOSOMAL PROTEIN L24"/>
    <property type="match status" value="1"/>
</dbReference>
<dbReference type="GO" id="GO:0003735">
    <property type="term" value="F:structural constituent of ribosome"/>
    <property type="evidence" value="ECO:0007669"/>
    <property type="project" value="InterPro"/>
</dbReference>
<dbReference type="SMART" id="SM00739">
    <property type="entry name" value="KOW"/>
    <property type="match status" value="1"/>
</dbReference>
<dbReference type="HAMAP" id="MF_01326_B">
    <property type="entry name" value="Ribosomal_uL24_B"/>
    <property type="match status" value="1"/>
</dbReference>
<dbReference type="InterPro" id="IPR005824">
    <property type="entry name" value="KOW"/>
</dbReference>
<gene>
    <name evidence="5" type="ORF">METZ01_LOCUS119466</name>
</gene>
<dbReference type="CDD" id="cd06089">
    <property type="entry name" value="KOW_RPL26"/>
    <property type="match status" value="1"/>
</dbReference>
<comment type="similarity">
    <text evidence="1">Belongs to the universal ribosomal protein uL24 family.</text>
</comment>
<dbReference type="GO" id="GO:0006412">
    <property type="term" value="P:translation"/>
    <property type="evidence" value="ECO:0007669"/>
    <property type="project" value="InterPro"/>
</dbReference>
<dbReference type="AlphaFoldDB" id="A0A381XQ44"/>
<dbReference type="InterPro" id="IPR057264">
    <property type="entry name" value="Ribosomal_uL24_C"/>
</dbReference>
<dbReference type="NCBIfam" id="TIGR01079">
    <property type="entry name" value="rplX_bact"/>
    <property type="match status" value="1"/>
</dbReference>
<reference evidence="5" key="1">
    <citation type="submission" date="2018-05" db="EMBL/GenBank/DDBJ databases">
        <authorList>
            <person name="Lanie J.A."/>
            <person name="Ng W.-L."/>
            <person name="Kazmierczak K.M."/>
            <person name="Andrzejewski T.M."/>
            <person name="Davidsen T.M."/>
            <person name="Wayne K.J."/>
            <person name="Tettelin H."/>
            <person name="Glass J.I."/>
            <person name="Rusch D."/>
            <person name="Podicherti R."/>
            <person name="Tsui H.-C.T."/>
            <person name="Winkler M.E."/>
        </authorList>
    </citation>
    <scope>NUCLEOTIDE SEQUENCE</scope>
</reference>
<organism evidence="5">
    <name type="scientific">marine metagenome</name>
    <dbReference type="NCBI Taxonomy" id="408172"/>
    <lineage>
        <taxon>unclassified sequences</taxon>
        <taxon>metagenomes</taxon>
        <taxon>ecological metagenomes</taxon>
    </lineage>
</organism>
<keyword evidence="3" id="KW-0687">Ribonucleoprotein</keyword>
<evidence type="ECO:0000256" key="1">
    <source>
        <dbReference type="ARBA" id="ARBA00010618"/>
    </source>
</evidence>
<dbReference type="EMBL" id="UINC01015899">
    <property type="protein sequence ID" value="SVA66612.1"/>
    <property type="molecule type" value="Genomic_DNA"/>
</dbReference>
<evidence type="ECO:0000256" key="2">
    <source>
        <dbReference type="ARBA" id="ARBA00022980"/>
    </source>
</evidence>
<evidence type="ECO:0000259" key="4">
    <source>
        <dbReference type="SMART" id="SM00739"/>
    </source>
</evidence>
<evidence type="ECO:0000313" key="5">
    <source>
        <dbReference type="EMBL" id="SVA66612.1"/>
    </source>
</evidence>
<dbReference type="Gene3D" id="2.30.30.30">
    <property type="match status" value="1"/>
</dbReference>
<dbReference type="SUPFAM" id="SSF50104">
    <property type="entry name" value="Translation proteins SH3-like domain"/>
    <property type="match status" value="1"/>
</dbReference>